<evidence type="ECO:0000313" key="4">
    <source>
        <dbReference type="Proteomes" id="UP000315471"/>
    </source>
</evidence>
<sequence>MDIPQLTCKTDAEFGEMGQQYLAAGKQVALRRWQEDPCDFSPPTHRDYETVGFVLRGVLELDLDGETATLRAGDSWLVPQGAQHRYRIVEPMIAIEATSPPARFNERDEPPTDMAYHKCRR</sequence>
<protein>
    <submittedName>
        <fullName evidence="3">Cupin domain protein</fullName>
    </submittedName>
</protein>
<dbReference type="InterPro" id="IPR014710">
    <property type="entry name" value="RmlC-like_jellyroll"/>
</dbReference>
<dbReference type="Gene3D" id="2.60.120.10">
    <property type="entry name" value="Jelly Rolls"/>
    <property type="match status" value="1"/>
</dbReference>
<name>A0A5C6DSD4_9BACT</name>
<dbReference type="SUPFAM" id="SSF51182">
    <property type="entry name" value="RmlC-like cupins"/>
    <property type="match status" value="1"/>
</dbReference>
<dbReference type="EMBL" id="SJPY01000006">
    <property type="protein sequence ID" value="TWU38817.1"/>
    <property type="molecule type" value="Genomic_DNA"/>
</dbReference>
<evidence type="ECO:0000259" key="2">
    <source>
        <dbReference type="Pfam" id="PF07883"/>
    </source>
</evidence>
<dbReference type="RefSeq" id="WP_146601134.1">
    <property type="nucleotide sequence ID" value="NZ_SJPY01000006.1"/>
</dbReference>
<dbReference type="Pfam" id="PF07883">
    <property type="entry name" value="Cupin_2"/>
    <property type="match status" value="1"/>
</dbReference>
<gene>
    <name evidence="3" type="ORF">Q31b_38950</name>
</gene>
<evidence type="ECO:0000313" key="3">
    <source>
        <dbReference type="EMBL" id="TWU38817.1"/>
    </source>
</evidence>
<feature type="domain" description="Cupin type-2" evidence="2">
    <location>
        <begin position="42"/>
        <end position="92"/>
    </location>
</feature>
<dbReference type="AlphaFoldDB" id="A0A5C6DSD4"/>
<evidence type="ECO:0000256" key="1">
    <source>
        <dbReference type="SAM" id="MobiDB-lite"/>
    </source>
</evidence>
<keyword evidence="4" id="KW-1185">Reference proteome</keyword>
<comment type="caution">
    <text evidence="3">The sequence shown here is derived from an EMBL/GenBank/DDBJ whole genome shotgun (WGS) entry which is preliminary data.</text>
</comment>
<dbReference type="InterPro" id="IPR013096">
    <property type="entry name" value="Cupin_2"/>
</dbReference>
<feature type="region of interest" description="Disordered" evidence="1">
    <location>
        <begin position="99"/>
        <end position="121"/>
    </location>
</feature>
<proteinExistence type="predicted"/>
<dbReference type="Proteomes" id="UP000315471">
    <property type="component" value="Unassembled WGS sequence"/>
</dbReference>
<dbReference type="InterPro" id="IPR011051">
    <property type="entry name" value="RmlC_Cupin_sf"/>
</dbReference>
<reference evidence="3 4" key="1">
    <citation type="submission" date="2019-02" db="EMBL/GenBank/DDBJ databases">
        <title>Deep-cultivation of Planctomycetes and their phenomic and genomic characterization uncovers novel biology.</title>
        <authorList>
            <person name="Wiegand S."/>
            <person name="Jogler M."/>
            <person name="Boedeker C."/>
            <person name="Pinto D."/>
            <person name="Vollmers J."/>
            <person name="Rivas-Marin E."/>
            <person name="Kohn T."/>
            <person name="Peeters S.H."/>
            <person name="Heuer A."/>
            <person name="Rast P."/>
            <person name="Oberbeckmann S."/>
            <person name="Bunk B."/>
            <person name="Jeske O."/>
            <person name="Meyerdierks A."/>
            <person name="Storesund J.E."/>
            <person name="Kallscheuer N."/>
            <person name="Luecker S."/>
            <person name="Lage O.M."/>
            <person name="Pohl T."/>
            <person name="Merkel B.J."/>
            <person name="Hornburger P."/>
            <person name="Mueller R.-W."/>
            <person name="Bruemmer F."/>
            <person name="Labrenz M."/>
            <person name="Spormann A.M."/>
            <person name="Op Den Camp H."/>
            <person name="Overmann J."/>
            <person name="Amann R."/>
            <person name="Jetten M.S.M."/>
            <person name="Mascher T."/>
            <person name="Medema M.H."/>
            <person name="Devos D.P."/>
            <person name="Kaster A.-K."/>
            <person name="Ovreas L."/>
            <person name="Rohde M."/>
            <person name="Galperin M.Y."/>
            <person name="Jogler C."/>
        </authorList>
    </citation>
    <scope>NUCLEOTIDE SEQUENCE [LARGE SCALE GENOMIC DNA]</scope>
    <source>
        <strain evidence="3 4">Q31b</strain>
    </source>
</reference>
<accession>A0A5C6DSD4</accession>
<organism evidence="3 4">
    <name type="scientific">Novipirellula aureliae</name>
    <dbReference type="NCBI Taxonomy" id="2527966"/>
    <lineage>
        <taxon>Bacteria</taxon>
        <taxon>Pseudomonadati</taxon>
        <taxon>Planctomycetota</taxon>
        <taxon>Planctomycetia</taxon>
        <taxon>Pirellulales</taxon>
        <taxon>Pirellulaceae</taxon>
        <taxon>Novipirellula</taxon>
    </lineage>
</organism>
<dbReference type="OrthoDB" id="882143at2"/>